<keyword evidence="5 10" id="KW-0812">Transmembrane</keyword>
<dbReference type="OrthoDB" id="9814202at2"/>
<evidence type="ECO:0000256" key="1">
    <source>
        <dbReference type="ARBA" id="ARBA00004651"/>
    </source>
</evidence>
<dbReference type="PROSITE" id="PS50883">
    <property type="entry name" value="EAL"/>
    <property type="match status" value="1"/>
</dbReference>
<evidence type="ECO:0000256" key="7">
    <source>
        <dbReference type="ARBA" id="ARBA00022989"/>
    </source>
</evidence>
<keyword evidence="4" id="KW-0973">c-di-GMP</keyword>
<organism evidence="12 13">
    <name type="scientific">Shinella zoogloeoides</name>
    <name type="common">Crabtreella saccharophila</name>
    <dbReference type="NCBI Taxonomy" id="352475"/>
    <lineage>
        <taxon>Bacteria</taxon>
        <taxon>Pseudomonadati</taxon>
        <taxon>Pseudomonadota</taxon>
        <taxon>Alphaproteobacteria</taxon>
        <taxon>Hyphomicrobiales</taxon>
        <taxon>Rhizobiaceae</taxon>
        <taxon>Shinella</taxon>
    </lineage>
</organism>
<comment type="subcellular location">
    <subcellularLocation>
        <location evidence="1">Cell membrane</location>
        <topology evidence="1">Multi-pass membrane protein</topology>
    </subcellularLocation>
</comment>
<evidence type="ECO:0000313" key="12">
    <source>
        <dbReference type="EMBL" id="MXN99656.1"/>
    </source>
</evidence>
<feature type="transmembrane region" description="Helical" evidence="10">
    <location>
        <begin position="12"/>
        <end position="31"/>
    </location>
</feature>
<evidence type="ECO:0000256" key="6">
    <source>
        <dbReference type="ARBA" id="ARBA00022801"/>
    </source>
</evidence>
<gene>
    <name evidence="12" type="ORF">GR156_05045</name>
</gene>
<dbReference type="InterPro" id="IPR050706">
    <property type="entry name" value="Cyclic-di-GMP_PDE-like"/>
</dbReference>
<evidence type="ECO:0000256" key="9">
    <source>
        <dbReference type="ARBA" id="ARBA00034290"/>
    </source>
</evidence>
<dbReference type="InterPro" id="IPR024744">
    <property type="entry name" value="CSS-motif_dom"/>
</dbReference>
<dbReference type="SMART" id="SM00052">
    <property type="entry name" value="EAL"/>
    <property type="match status" value="1"/>
</dbReference>
<keyword evidence="3" id="KW-1003">Cell membrane</keyword>
<dbReference type="InterPro" id="IPR035919">
    <property type="entry name" value="EAL_sf"/>
</dbReference>
<dbReference type="GO" id="GO:0005886">
    <property type="term" value="C:plasma membrane"/>
    <property type="evidence" value="ECO:0007669"/>
    <property type="project" value="UniProtKB-SubCell"/>
</dbReference>
<dbReference type="AlphaFoldDB" id="A0A6N8T8V9"/>
<dbReference type="CDD" id="cd01948">
    <property type="entry name" value="EAL"/>
    <property type="match status" value="1"/>
</dbReference>
<evidence type="ECO:0000256" key="4">
    <source>
        <dbReference type="ARBA" id="ARBA00022636"/>
    </source>
</evidence>
<dbReference type="PANTHER" id="PTHR33121:SF80">
    <property type="entry name" value="CYCLIC DI-GMP PHOSPHODIESTERASE PDEL"/>
    <property type="match status" value="1"/>
</dbReference>
<name>A0A6N8T8V9_SHIZO</name>
<dbReference type="EC" id="3.1.4.52" evidence="2"/>
<dbReference type="Pfam" id="PF00563">
    <property type="entry name" value="EAL"/>
    <property type="match status" value="1"/>
</dbReference>
<sequence>MAGREGKARSRLAVVLFGILPLLLGLPFLAWQARQSLDGEAAAIQEFVVARVDAILGHASNAAVEVAGLVGSPCPAAGLDLRRGVTAHPFVRSLNLAENGRIYCSTLEGAVDYAEDSAAYADGRLQLMFGNLVTPNRALLVYRHATASGSVLVGIDGQHVFDVLSLGAEEFTVEIGIGPNWVGKEGTVTDAFRQPDNAIASLVPSAAYPFTVGVAYGQGLVWRHLVFDYWPSWLLLALLGLLSGYAARRFLSQRNSLTAELRRAVDADEFVPFYQPVVLGESGALAGAEVLVRWMHPIEGIIPPNQFIPLAESTGLIVKMTYQLMDRVQEELLGQLPNLPEPFHVGFNISAAHCTSMELLDRCRAFLEPFPPGSVILFLELTEREAIPATPMTDALFKQLDGMGVQVALDDFGTGNSSLEYLQRFTVNALKIDQSFVAKAGTETLSSHILDIIADLASRLELFVVAEGVENAMQREYLQKLGVEYMQGYLFGRPVPFAEFAATHLPPAAGGAGDGAPV</sequence>
<dbReference type="SUPFAM" id="SSF141868">
    <property type="entry name" value="EAL domain-like"/>
    <property type="match status" value="1"/>
</dbReference>
<evidence type="ECO:0000313" key="13">
    <source>
        <dbReference type="Proteomes" id="UP000440304"/>
    </source>
</evidence>
<dbReference type="EMBL" id="WUML01000003">
    <property type="protein sequence ID" value="MXN99656.1"/>
    <property type="molecule type" value="Genomic_DNA"/>
</dbReference>
<evidence type="ECO:0000256" key="5">
    <source>
        <dbReference type="ARBA" id="ARBA00022692"/>
    </source>
</evidence>
<keyword evidence="6" id="KW-0378">Hydrolase</keyword>
<dbReference type="PANTHER" id="PTHR33121">
    <property type="entry name" value="CYCLIC DI-GMP PHOSPHODIESTERASE PDEF"/>
    <property type="match status" value="1"/>
</dbReference>
<evidence type="ECO:0000256" key="10">
    <source>
        <dbReference type="SAM" id="Phobius"/>
    </source>
</evidence>
<reference evidence="12 13" key="1">
    <citation type="submission" date="2019-12" db="EMBL/GenBank/DDBJ databases">
        <title>Shinella granuli gen. nov., sp. nov., and proposal of the reclassification of Zoogloea ramigera ATCC 19623 as Shinella zoogloeoides sp. nov.</title>
        <authorList>
            <person name="Gao J."/>
        </authorList>
    </citation>
    <scope>NUCLEOTIDE SEQUENCE [LARGE SCALE GENOMIC DNA]</scope>
    <source>
        <strain evidence="12 13">DSM 287</strain>
    </source>
</reference>
<evidence type="ECO:0000256" key="8">
    <source>
        <dbReference type="ARBA" id="ARBA00023136"/>
    </source>
</evidence>
<comment type="catalytic activity">
    <reaction evidence="9">
        <text>3',3'-c-di-GMP + H2O = 5'-phosphoguanylyl(3'-&gt;5')guanosine + H(+)</text>
        <dbReference type="Rhea" id="RHEA:24902"/>
        <dbReference type="ChEBI" id="CHEBI:15377"/>
        <dbReference type="ChEBI" id="CHEBI:15378"/>
        <dbReference type="ChEBI" id="CHEBI:58754"/>
        <dbReference type="ChEBI" id="CHEBI:58805"/>
        <dbReference type="EC" id="3.1.4.52"/>
    </reaction>
</comment>
<protein>
    <recommendedName>
        <fullName evidence="2">cyclic-guanylate-specific phosphodiesterase</fullName>
        <ecNumber evidence="2">3.1.4.52</ecNumber>
    </recommendedName>
</protein>
<evidence type="ECO:0000259" key="11">
    <source>
        <dbReference type="PROSITE" id="PS50883"/>
    </source>
</evidence>
<dbReference type="Proteomes" id="UP000440304">
    <property type="component" value="Unassembled WGS sequence"/>
</dbReference>
<comment type="caution">
    <text evidence="12">The sequence shown here is derived from an EMBL/GenBank/DDBJ whole genome shotgun (WGS) entry which is preliminary data.</text>
</comment>
<dbReference type="RefSeq" id="WP_160785067.1">
    <property type="nucleotide sequence ID" value="NZ_CP086610.1"/>
</dbReference>
<evidence type="ECO:0000256" key="2">
    <source>
        <dbReference type="ARBA" id="ARBA00012282"/>
    </source>
</evidence>
<keyword evidence="8 10" id="KW-0472">Membrane</keyword>
<dbReference type="InterPro" id="IPR001633">
    <property type="entry name" value="EAL_dom"/>
</dbReference>
<proteinExistence type="predicted"/>
<accession>A0A6N8T8V9</accession>
<feature type="domain" description="EAL" evidence="11">
    <location>
        <begin position="254"/>
        <end position="508"/>
    </location>
</feature>
<dbReference type="Pfam" id="PF12792">
    <property type="entry name" value="CSS-motif"/>
    <property type="match status" value="1"/>
</dbReference>
<keyword evidence="7 10" id="KW-1133">Transmembrane helix</keyword>
<evidence type="ECO:0000256" key="3">
    <source>
        <dbReference type="ARBA" id="ARBA00022475"/>
    </source>
</evidence>
<dbReference type="GO" id="GO:0071111">
    <property type="term" value="F:cyclic-guanylate-specific phosphodiesterase activity"/>
    <property type="evidence" value="ECO:0007669"/>
    <property type="project" value="UniProtKB-EC"/>
</dbReference>
<dbReference type="Gene3D" id="3.20.20.450">
    <property type="entry name" value="EAL domain"/>
    <property type="match status" value="1"/>
</dbReference>